<keyword evidence="9" id="KW-1185">Reference proteome</keyword>
<dbReference type="Pfam" id="PF17917">
    <property type="entry name" value="RT_RNaseH"/>
    <property type="match status" value="1"/>
</dbReference>
<dbReference type="CDD" id="cd09274">
    <property type="entry name" value="RNase_HI_RT_Ty3"/>
    <property type="match status" value="1"/>
</dbReference>
<dbReference type="Gene3D" id="3.30.420.10">
    <property type="entry name" value="Ribonuclease H-like superfamily/Ribonuclease H"/>
    <property type="match status" value="1"/>
</dbReference>
<dbReference type="Pfam" id="PF17921">
    <property type="entry name" value="Integrase_H2C2"/>
    <property type="match status" value="1"/>
</dbReference>
<protein>
    <recommendedName>
        <fullName evidence="7">Integrase catalytic domain-containing protein</fullName>
    </recommendedName>
</protein>
<reference evidence="8 9" key="1">
    <citation type="submission" date="2019-05" db="EMBL/GenBank/DDBJ databases">
        <title>Mikania micrantha, genome provides insights into the molecular mechanism of rapid growth.</title>
        <authorList>
            <person name="Liu B."/>
        </authorList>
    </citation>
    <scope>NUCLEOTIDE SEQUENCE [LARGE SCALE GENOMIC DNA]</scope>
    <source>
        <strain evidence="8">NLD-2019</strain>
        <tissue evidence="8">Leaf</tissue>
    </source>
</reference>
<dbReference type="SUPFAM" id="SSF53098">
    <property type="entry name" value="Ribonuclease H-like"/>
    <property type="match status" value="1"/>
</dbReference>
<gene>
    <name evidence="8" type="ORF">E3N88_37466</name>
</gene>
<dbReference type="OrthoDB" id="2013610at2759"/>
<evidence type="ECO:0000313" key="9">
    <source>
        <dbReference type="Proteomes" id="UP000326396"/>
    </source>
</evidence>
<dbReference type="InterPro" id="IPR036397">
    <property type="entry name" value="RNaseH_sf"/>
</dbReference>
<dbReference type="Gene3D" id="1.10.340.70">
    <property type="match status" value="1"/>
</dbReference>
<evidence type="ECO:0000256" key="6">
    <source>
        <dbReference type="ARBA" id="ARBA00022918"/>
    </source>
</evidence>
<dbReference type="PANTHER" id="PTHR37984:SF5">
    <property type="entry name" value="PROTEIN NYNRIN-LIKE"/>
    <property type="match status" value="1"/>
</dbReference>
<evidence type="ECO:0000256" key="2">
    <source>
        <dbReference type="ARBA" id="ARBA00022695"/>
    </source>
</evidence>
<evidence type="ECO:0000313" key="8">
    <source>
        <dbReference type="EMBL" id="KAD2804089.1"/>
    </source>
</evidence>
<dbReference type="SUPFAM" id="SSF56672">
    <property type="entry name" value="DNA/RNA polymerases"/>
    <property type="match status" value="1"/>
</dbReference>
<dbReference type="GO" id="GO:0004519">
    <property type="term" value="F:endonuclease activity"/>
    <property type="evidence" value="ECO:0007669"/>
    <property type="project" value="UniProtKB-KW"/>
</dbReference>
<dbReference type="InterPro" id="IPR041588">
    <property type="entry name" value="Integrase_H2C2"/>
</dbReference>
<dbReference type="Gene3D" id="3.10.10.10">
    <property type="entry name" value="HIV Type 1 Reverse Transcriptase, subunit A, domain 1"/>
    <property type="match status" value="1"/>
</dbReference>
<accession>A0A5N6LRA2</accession>
<keyword evidence="6" id="KW-0695">RNA-directed DNA polymerase</keyword>
<evidence type="ECO:0000256" key="1">
    <source>
        <dbReference type="ARBA" id="ARBA00022679"/>
    </source>
</evidence>
<dbReference type="AlphaFoldDB" id="A0A5N6LRA2"/>
<dbReference type="InterPro" id="IPR000477">
    <property type="entry name" value="RT_dom"/>
</dbReference>
<dbReference type="InterPro" id="IPR050951">
    <property type="entry name" value="Retrovirus_Pol_polyprotein"/>
</dbReference>
<keyword evidence="3" id="KW-0540">Nuclease</keyword>
<dbReference type="FunFam" id="3.30.70.270:FF:000003">
    <property type="entry name" value="Transposon Ty3-G Gag-Pol polyprotein"/>
    <property type="match status" value="1"/>
</dbReference>
<evidence type="ECO:0000256" key="3">
    <source>
        <dbReference type="ARBA" id="ARBA00022722"/>
    </source>
</evidence>
<dbReference type="InterPro" id="IPR001584">
    <property type="entry name" value="Integrase_cat-core"/>
</dbReference>
<evidence type="ECO:0000256" key="4">
    <source>
        <dbReference type="ARBA" id="ARBA00022759"/>
    </source>
</evidence>
<dbReference type="PROSITE" id="PS50994">
    <property type="entry name" value="INTEGRASE"/>
    <property type="match status" value="1"/>
</dbReference>
<sequence length="652" mass="72861">MATRSKTDLERIVDEHAMSLVKVGAYMQKSEQNFATLNANLEAILSRLNGPGFNSHGEGEGNNGVIGPNHTVAGRGGDRFHRELGHAFRTHEGSFEFVVMPFGLTNAPATFQALMNSIFKDFLRKFVLVFFDDILVYSTSLDVHLDHLAQVLQVLRAHQLYARCSKCTFGGTSIEYLGHIISFKETDASSKGIGVVLMQEGHPIAFIIKALSPRQQALSVYERELLAILFAVKYWHHYLSMVHFIIRTDQKSLKHLFEQKISTPLQQVWLSKLMGYDFEIVYKQGKDNGAADALSRVQSPALMAISLHTLDVSLWLRIKNSWELDDQLKEVLLGLQNGGPSSSKYSWNGEVLFRKGKVIVGKDITLQNDIITLCHSSPMGGHSGIHGTMQRIRSLFYWKGLHKGVQNFVRNCDICQQGKNETIASPGLLQPLPIPTHVFADISMDFIGGLPKSYGKDSIFVVVDRLTKYSHFMALSHPYSAAQVAQVFLDHVFKLHGWPDSIVSDRDPIFISQFWKEFTALQGIQLAMSTAYHPQTDGQTEVVNRCLESYLRCMPPLKETEQQSFAAVFEEQTTEQQGVTCCCLIADQNKSKAADYTLLSAADQKIKSSRLLLLIDSSSHTYRWLPDSSSKPICTAASLCSSPIRLVLLQLG</sequence>
<dbReference type="InterPro" id="IPR012337">
    <property type="entry name" value="RNaseH-like_sf"/>
</dbReference>
<dbReference type="Pfam" id="PF00078">
    <property type="entry name" value="RVT_1"/>
    <property type="match status" value="1"/>
</dbReference>
<dbReference type="CDD" id="cd01647">
    <property type="entry name" value="RT_LTR"/>
    <property type="match status" value="1"/>
</dbReference>
<evidence type="ECO:0000256" key="5">
    <source>
        <dbReference type="ARBA" id="ARBA00022801"/>
    </source>
</evidence>
<dbReference type="Gene3D" id="3.30.70.270">
    <property type="match status" value="1"/>
</dbReference>
<dbReference type="InterPro" id="IPR041373">
    <property type="entry name" value="RT_RNaseH"/>
</dbReference>
<keyword evidence="5" id="KW-0378">Hydrolase</keyword>
<comment type="caution">
    <text evidence="8">The sequence shown here is derived from an EMBL/GenBank/DDBJ whole genome shotgun (WGS) entry which is preliminary data.</text>
</comment>
<dbReference type="InterPro" id="IPR043128">
    <property type="entry name" value="Rev_trsase/Diguanyl_cyclase"/>
</dbReference>
<keyword evidence="2" id="KW-0548">Nucleotidyltransferase</keyword>
<evidence type="ECO:0000259" key="7">
    <source>
        <dbReference type="PROSITE" id="PS50994"/>
    </source>
</evidence>
<proteinExistence type="predicted"/>
<dbReference type="PANTHER" id="PTHR37984">
    <property type="entry name" value="PROTEIN CBG26694"/>
    <property type="match status" value="1"/>
</dbReference>
<dbReference type="GO" id="GO:0016787">
    <property type="term" value="F:hydrolase activity"/>
    <property type="evidence" value="ECO:0007669"/>
    <property type="project" value="UniProtKB-KW"/>
</dbReference>
<dbReference type="InterPro" id="IPR043502">
    <property type="entry name" value="DNA/RNA_pol_sf"/>
</dbReference>
<organism evidence="8 9">
    <name type="scientific">Mikania micrantha</name>
    <name type="common">bitter vine</name>
    <dbReference type="NCBI Taxonomy" id="192012"/>
    <lineage>
        <taxon>Eukaryota</taxon>
        <taxon>Viridiplantae</taxon>
        <taxon>Streptophyta</taxon>
        <taxon>Embryophyta</taxon>
        <taxon>Tracheophyta</taxon>
        <taxon>Spermatophyta</taxon>
        <taxon>Magnoliopsida</taxon>
        <taxon>eudicotyledons</taxon>
        <taxon>Gunneridae</taxon>
        <taxon>Pentapetalae</taxon>
        <taxon>asterids</taxon>
        <taxon>campanulids</taxon>
        <taxon>Asterales</taxon>
        <taxon>Asteraceae</taxon>
        <taxon>Asteroideae</taxon>
        <taxon>Heliantheae alliance</taxon>
        <taxon>Eupatorieae</taxon>
        <taxon>Mikania</taxon>
    </lineage>
</organism>
<feature type="domain" description="Integrase catalytic" evidence="7">
    <location>
        <begin position="429"/>
        <end position="570"/>
    </location>
</feature>
<dbReference type="FunFam" id="1.10.340.70:FF:000001">
    <property type="entry name" value="Retrovirus-related Pol polyprotein from transposon gypsy-like Protein"/>
    <property type="match status" value="1"/>
</dbReference>
<name>A0A5N6LRA2_9ASTR</name>
<dbReference type="EMBL" id="SZYD01000018">
    <property type="protein sequence ID" value="KAD2804089.1"/>
    <property type="molecule type" value="Genomic_DNA"/>
</dbReference>
<keyword evidence="4" id="KW-0255">Endonuclease</keyword>
<keyword evidence="1" id="KW-0808">Transferase</keyword>
<dbReference type="GO" id="GO:0003676">
    <property type="term" value="F:nucleic acid binding"/>
    <property type="evidence" value="ECO:0007669"/>
    <property type="project" value="InterPro"/>
</dbReference>
<dbReference type="GO" id="GO:0003964">
    <property type="term" value="F:RNA-directed DNA polymerase activity"/>
    <property type="evidence" value="ECO:0007669"/>
    <property type="project" value="UniProtKB-KW"/>
</dbReference>
<dbReference type="Proteomes" id="UP000326396">
    <property type="component" value="Linkage Group LG8"/>
</dbReference>
<dbReference type="GO" id="GO:0015074">
    <property type="term" value="P:DNA integration"/>
    <property type="evidence" value="ECO:0007669"/>
    <property type="project" value="InterPro"/>
</dbReference>